<dbReference type="InterPro" id="IPR036388">
    <property type="entry name" value="WH-like_DNA-bd_sf"/>
</dbReference>
<sequence length="158" mass="17189">MHTVFEPSACSDPRTVEYALHSTRVGAPIRLLEEPFTKTPIFDRTVALIPAAPDHTVAAVVEDPAMIAYLVGVFEQQWRQAQVVDRESLAAGSSPVAHEQVGRLLARGLTQRAIASRMGPSERTVAGHIARLREVYDAETLFLLGRQMRGARTGESGG</sequence>
<proteinExistence type="predicted"/>
<dbReference type="SUPFAM" id="SSF46894">
    <property type="entry name" value="C-terminal effector domain of the bipartite response regulators"/>
    <property type="match status" value="1"/>
</dbReference>
<reference evidence="2" key="1">
    <citation type="submission" date="2022-12" db="EMBL/GenBank/DDBJ databases">
        <authorList>
            <person name="Mo P."/>
        </authorList>
    </citation>
    <scope>NUCLEOTIDE SEQUENCE [LARGE SCALE GENOMIC DNA]</scope>
    <source>
        <strain evidence="2">HUAS 3-15</strain>
    </source>
</reference>
<accession>A0ABY7Q5H1</accession>
<evidence type="ECO:0008006" key="3">
    <source>
        <dbReference type="Google" id="ProtNLM"/>
    </source>
</evidence>
<gene>
    <name evidence="1" type="ORF">O1G21_20260</name>
</gene>
<dbReference type="InterPro" id="IPR016032">
    <property type="entry name" value="Sig_transdc_resp-reg_C-effctor"/>
</dbReference>
<dbReference type="RefSeq" id="WP_270145816.1">
    <property type="nucleotide sequence ID" value="NZ_CP115450.1"/>
</dbReference>
<protein>
    <recommendedName>
        <fullName evidence="3">HTH luxR-type domain-containing protein</fullName>
    </recommendedName>
</protein>
<dbReference type="Proteomes" id="UP001212821">
    <property type="component" value="Chromosome"/>
</dbReference>
<dbReference type="Gene3D" id="1.10.10.10">
    <property type="entry name" value="Winged helix-like DNA-binding domain superfamily/Winged helix DNA-binding domain"/>
    <property type="match status" value="1"/>
</dbReference>
<dbReference type="EMBL" id="CP115450">
    <property type="protein sequence ID" value="WBP87945.1"/>
    <property type="molecule type" value="Genomic_DNA"/>
</dbReference>
<organism evidence="1 2">
    <name type="scientific">Kitasatospora cathayae</name>
    <dbReference type="NCBI Taxonomy" id="3004092"/>
    <lineage>
        <taxon>Bacteria</taxon>
        <taxon>Bacillati</taxon>
        <taxon>Actinomycetota</taxon>
        <taxon>Actinomycetes</taxon>
        <taxon>Kitasatosporales</taxon>
        <taxon>Streptomycetaceae</taxon>
        <taxon>Kitasatospora</taxon>
    </lineage>
</organism>
<evidence type="ECO:0000313" key="2">
    <source>
        <dbReference type="Proteomes" id="UP001212821"/>
    </source>
</evidence>
<name>A0ABY7Q5H1_9ACTN</name>
<keyword evidence="2" id="KW-1185">Reference proteome</keyword>
<evidence type="ECO:0000313" key="1">
    <source>
        <dbReference type="EMBL" id="WBP87945.1"/>
    </source>
</evidence>